<keyword evidence="2" id="KW-0732">Signal</keyword>
<sequence length="98" mass="10735">MITIHRRATRLFTEFAVVATLAAIPLAAPVAAIASAADAQSVAYDSPDTDDAMQCDFGMHQGNQCEQESHIHKFRVQRQSDRHTTYERPASTGTGRFA</sequence>
<evidence type="ECO:0000313" key="3">
    <source>
        <dbReference type="EMBL" id="KAA0022749.1"/>
    </source>
</evidence>
<evidence type="ECO:0000256" key="2">
    <source>
        <dbReference type="SAM" id="SignalP"/>
    </source>
</evidence>
<reference evidence="3 4" key="1">
    <citation type="submission" date="2019-07" db="EMBL/GenBank/DDBJ databases">
        <title>Rhodococcus cavernicolus sp. nov., isolated from a cave.</title>
        <authorList>
            <person name="Lee S.D."/>
        </authorList>
    </citation>
    <scope>NUCLEOTIDE SEQUENCE [LARGE SCALE GENOMIC DNA]</scope>
    <source>
        <strain evidence="3 4">C1-24</strain>
    </source>
</reference>
<dbReference type="EMBL" id="VLNY01000005">
    <property type="protein sequence ID" value="KAA0022749.1"/>
    <property type="molecule type" value="Genomic_DNA"/>
</dbReference>
<protein>
    <submittedName>
        <fullName evidence="3">Uncharacterized protein</fullName>
    </submittedName>
</protein>
<proteinExistence type="predicted"/>
<accession>A0A5A7SBP9</accession>
<name>A0A5A7SBP9_9NOCA</name>
<dbReference type="RefSeq" id="WP_149430803.1">
    <property type="nucleotide sequence ID" value="NZ_VLNY01000005.1"/>
</dbReference>
<dbReference type="Proteomes" id="UP000322244">
    <property type="component" value="Unassembled WGS sequence"/>
</dbReference>
<evidence type="ECO:0000256" key="1">
    <source>
        <dbReference type="SAM" id="MobiDB-lite"/>
    </source>
</evidence>
<feature type="region of interest" description="Disordered" evidence="1">
    <location>
        <begin position="75"/>
        <end position="98"/>
    </location>
</feature>
<dbReference type="AlphaFoldDB" id="A0A5A7SBP9"/>
<feature type="signal peptide" evidence="2">
    <location>
        <begin position="1"/>
        <end position="36"/>
    </location>
</feature>
<feature type="chain" id="PRO_5022823754" evidence="2">
    <location>
        <begin position="37"/>
        <end position="98"/>
    </location>
</feature>
<gene>
    <name evidence="3" type="ORF">FOY51_13820</name>
</gene>
<comment type="caution">
    <text evidence="3">The sequence shown here is derived from an EMBL/GenBank/DDBJ whole genome shotgun (WGS) entry which is preliminary data.</text>
</comment>
<keyword evidence="4" id="KW-1185">Reference proteome</keyword>
<organism evidence="3 4">
    <name type="scientific">Antrihabitans cavernicola</name>
    <dbReference type="NCBI Taxonomy" id="2495913"/>
    <lineage>
        <taxon>Bacteria</taxon>
        <taxon>Bacillati</taxon>
        <taxon>Actinomycetota</taxon>
        <taxon>Actinomycetes</taxon>
        <taxon>Mycobacteriales</taxon>
        <taxon>Nocardiaceae</taxon>
        <taxon>Antrihabitans</taxon>
    </lineage>
</organism>
<evidence type="ECO:0000313" key="4">
    <source>
        <dbReference type="Proteomes" id="UP000322244"/>
    </source>
</evidence>